<comment type="caution">
    <text evidence="5">The sequence shown here is derived from an EMBL/GenBank/DDBJ whole genome shotgun (WGS) entry which is preliminary data.</text>
</comment>
<dbReference type="AlphaFoldDB" id="A0A1Z5HU11"/>
<evidence type="ECO:0000313" key="5">
    <source>
        <dbReference type="EMBL" id="GAW93029.1"/>
    </source>
</evidence>
<dbReference type="GO" id="GO:0016887">
    <property type="term" value="F:ATP hydrolysis activity"/>
    <property type="evidence" value="ECO:0007669"/>
    <property type="project" value="InterPro"/>
</dbReference>
<reference evidence="6" key="1">
    <citation type="journal article" date="2017" name="Appl. Environ. Microbiol.">
        <title>Genomic Analysis of Calderihabitans maritimus KKC1, a Thermophilic, Hydrogenogenic, Carboxydotrophic Bacterium Isolated from Marine Sediment.</title>
        <authorList>
            <person name="Omae K."/>
            <person name="Yoneda Y."/>
            <person name="Fukuyama Y."/>
            <person name="Yoshida T."/>
            <person name="Sako Y."/>
        </authorList>
    </citation>
    <scope>NUCLEOTIDE SEQUENCE [LARGE SCALE GENOMIC DNA]</scope>
    <source>
        <strain evidence="6">KKC1</strain>
    </source>
</reference>
<keyword evidence="2" id="KW-0547">Nucleotide-binding</keyword>
<dbReference type="InterPro" id="IPR003439">
    <property type="entry name" value="ABC_transporter-like_ATP-bd"/>
</dbReference>
<dbReference type="Proteomes" id="UP000197032">
    <property type="component" value="Unassembled WGS sequence"/>
</dbReference>
<keyword evidence="6" id="KW-1185">Reference proteome</keyword>
<sequence>MALLTIKSLTHYFGGLRAVANFDIEIDSGGIYGLIGPNGAGKTTVFNLITGIYRPMEGSIIFKGEDLVGKPPHYIAKKGIARTFQNLRLFSRLTVRENIEVVRFKRVKKTGDKEINIKTDYLLELLNLEKFANYNAGDLPYGAQRRLEIARALSIEPDLLLLDEPAAGMNPSEVDNLGQLIKIILEQFDITILLIEHHMRLVMQLCHQITVMNFGEVIARGTPEEIRSNKNVVEAYLGKGVIRLRGKRAGS</sequence>
<dbReference type="Pfam" id="PF00005">
    <property type="entry name" value="ABC_tran"/>
    <property type="match status" value="1"/>
</dbReference>
<dbReference type="InterPro" id="IPR051120">
    <property type="entry name" value="ABC_AA/LPS_Transport"/>
</dbReference>
<keyword evidence="1" id="KW-0813">Transport</keyword>
<name>A0A1Z5HU11_9FIRM</name>
<dbReference type="GO" id="GO:1903806">
    <property type="term" value="P:L-isoleucine import across plasma membrane"/>
    <property type="evidence" value="ECO:0007669"/>
    <property type="project" value="TreeGrafter"/>
</dbReference>
<dbReference type="GO" id="GO:1903805">
    <property type="term" value="P:L-valine import across plasma membrane"/>
    <property type="evidence" value="ECO:0007669"/>
    <property type="project" value="TreeGrafter"/>
</dbReference>
<dbReference type="CDD" id="cd03219">
    <property type="entry name" value="ABC_Mj1267_LivG_branched"/>
    <property type="match status" value="1"/>
</dbReference>
<dbReference type="GO" id="GO:0015808">
    <property type="term" value="P:L-alanine transport"/>
    <property type="evidence" value="ECO:0007669"/>
    <property type="project" value="TreeGrafter"/>
</dbReference>
<dbReference type="InterPro" id="IPR027417">
    <property type="entry name" value="P-loop_NTPase"/>
</dbReference>
<dbReference type="PANTHER" id="PTHR45772">
    <property type="entry name" value="CONSERVED COMPONENT OF ABC TRANSPORTER FOR NATURAL AMINO ACIDS-RELATED"/>
    <property type="match status" value="1"/>
</dbReference>
<proteinExistence type="predicted"/>
<dbReference type="SUPFAM" id="SSF52540">
    <property type="entry name" value="P-loop containing nucleoside triphosphate hydrolases"/>
    <property type="match status" value="1"/>
</dbReference>
<dbReference type="Pfam" id="PF12399">
    <property type="entry name" value="BCA_ABC_TP_C"/>
    <property type="match status" value="1"/>
</dbReference>
<dbReference type="GO" id="GO:0042941">
    <property type="term" value="P:D-alanine transmembrane transport"/>
    <property type="evidence" value="ECO:0007669"/>
    <property type="project" value="TreeGrafter"/>
</dbReference>
<dbReference type="FunFam" id="3.40.50.300:FF:000421">
    <property type="entry name" value="Branched-chain amino acid ABC transporter ATP-binding protein"/>
    <property type="match status" value="1"/>
</dbReference>
<protein>
    <recommendedName>
        <fullName evidence="4">ABC transporter domain-containing protein</fullName>
    </recommendedName>
</protein>
<dbReference type="InterPro" id="IPR032823">
    <property type="entry name" value="BCA_ABC_TP_C"/>
</dbReference>
<accession>A0A1Z5HU11</accession>
<dbReference type="PANTHER" id="PTHR45772:SF7">
    <property type="entry name" value="AMINO ACID ABC TRANSPORTER ATP-BINDING PROTEIN"/>
    <property type="match status" value="1"/>
</dbReference>
<dbReference type="GO" id="GO:0005886">
    <property type="term" value="C:plasma membrane"/>
    <property type="evidence" value="ECO:0007669"/>
    <property type="project" value="TreeGrafter"/>
</dbReference>
<dbReference type="RefSeq" id="WP_088554255.1">
    <property type="nucleotide sequence ID" value="NZ_BDGJ01000111.1"/>
</dbReference>
<keyword evidence="3" id="KW-0067">ATP-binding</keyword>
<dbReference type="GO" id="GO:0015192">
    <property type="term" value="F:L-phenylalanine transmembrane transporter activity"/>
    <property type="evidence" value="ECO:0007669"/>
    <property type="project" value="TreeGrafter"/>
</dbReference>
<evidence type="ECO:0000256" key="3">
    <source>
        <dbReference type="ARBA" id="ARBA00022840"/>
    </source>
</evidence>
<dbReference type="Gene3D" id="3.40.50.300">
    <property type="entry name" value="P-loop containing nucleotide triphosphate hydrolases"/>
    <property type="match status" value="1"/>
</dbReference>
<dbReference type="EMBL" id="BDGJ01000111">
    <property type="protein sequence ID" value="GAW93029.1"/>
    <property type="molecule type" value="Genomic_DNA"/>
</dbReference>
<evidence type="ECO:0000256" key="1">
    <source>
        <dbReference type="ARBA" id="ARBA00022448"/>
    </source>
</evidence>
<dbReference type="OrthoDB" id="9779136at2"/>
<gene>
    <name evidence="5" type="ORF">KKC1_21720</name>
</gene>
<dbReference type="GO" id="GO:0005304">
    <property type="term" value="F:L-valine transmembrane transporter activity"/>
    <property type="evidence" value="ECO:0007669"/>
    <property type="project" value="TreeGrafter"/>
</dbReference>
<dbReference type="SMART" id="SM00382">
    <property type="entry name" value="AAA"/>
    <property type="match status" value="1"/>
</dbReference>
<evidence type="ECO:0000259" key="4">
    <source>
        <dbReference type="PROSITE" id="PS50893"/>
    </source>
</evidence>
<dbReference type="PROSITE" id="PS50893">
    <property type="entry name" value="ABC_TRANSPORTER_2"/>
    <property type="match status" value="1"/>
</dbReference>
<dbReference type="InterPro" id="IPR003593">
    <property type="entry name" value="AAA+_ATPase"/>
</dbReference>
<organism evidence="5 6">
    <name type="scientific">Calderihabitans maritimus</name>
    <dbReference type="NCBI Taxonomy" id="1246530"/>
    <lineage>
        <taxon>Bacteria</taxon>
        <taxon>Bacillati</taxon>
        <taxon>Bacillota</taxon>
        <taxon>Clostridia</taxon>
        <taxon>Neomoorellales</taxon>
        <taxon>Calderihabitantaceae</taxon>
        <taxon>Calderihabitans</taxon>
    </lineage>
</organism>
<dbReference type="GO" id="GO:0005524">
    <property type="term" value="F:ATP binding"/>
    <property type="evidence" value="ECO:0007669"/>
    <property type="project" value="UniProtKB-KW"/>
</dbReference>
<feature type="domain" description="ABC transporter" evidence="4">
    <location>
        <begin position="4"/>
        <end position="239"/>
    </location>
</feature>
<evidence type="ECO:0000313" key="6">
    <source>
        <dbReference type="Proteomes" id="UP000197032"/>
    </source>
</evidence>
<evidence type="ECO:0000256" key="2">
    <source>
        <dbReference type="ARBA" id="ARBA00022741"/>
    </source>
</evidence>
<dbReference type="GO" id="GO:0015188">
    <property type="term" value="F:L-isoleucine transmembrane transporter activity"/>
    <property type="evidence" value="ECO:0007669"/>
    <property type="project" value="TreeGrafter"/>
</dbReference>